<proteinExistence type="predicted"/>
<accession>A0A2U8VVR2</accession>
<gene>
    <name evidence="1" type="ORF">DK427_20790</name>
</gene>
<dbReference type="EMBL" id="CP029551">
    <property type="protein sequence ID" value="AWN37867.1"/>
    <property type="molecule type" value="Genomic_DNA"/>
</dbReference>
<evidence type="ECO:0000313" key="2">
    <source>
        <dbReference type="Proteomes" id="UP000246058"/>
    </source>
</evidence>
<dbReference type="KEGG" id="meti:DK427_20790"/>
<sequence>MEAVHDAAHWAQAVTQAYAADAKPPLTQDLVRRVQATLLEALASADDQGAPTDVADRLNAALDGFEVELRAVAGPRIASLDAAAGSVVMEHRSEAGQPLRAFGGQ</sequence>
<name>A0A2U8VVR2_9HYPH</name>
<dbReference type="Proteomes" id="UP000246058">
    <property type="component" value="Chromosome"/>
</dbReference>
<dbReference type="AlphaFoldDB" id="A0A2U8VVR2"/>
<reference evidence="1 2" key="1">
    <citation type="submission" date="2018-05" db="EMBL/GenBank/DDBJ databases">
        <title>Complete Genome Sequence of Methylobacterium sp. 17Sr1-43.</title>
        <authorList>
            <person name="Srinivasan S."/>
        </authorList>
    </citation>
    <scope>NUCLEOTIDE SEQUENCE [LARGE SCALE GENOMIC DNA]</scope>
    <source>
        <strain evidence="1 2">17Sr1-43</strain>
    </source>
</reference>
<organism evidence="1 2">
    <name type="scientific">Methylobacterium radiodurans</name>
    <dbReference type="NCBI Taxonomy" id="2202828"/>
    <lineage>
        <taxon>Bacteria</taxon>
        <taxon>Pseudomonadati</taxon>
        <taxon>Pseudomonadota</taxon>
        <taxon>Alphaproteobacteria</taxon>
        <taxon>Hyphomicrobiales</taxon>
        <taxon>Methylobacteriaceae</taxon>
        <taxon>Methylobacterium</taxon>
    </lineage>
</organism>
<dbReference type="OrthoDB" id="7998431at2"/>
<evidence type="ECO:0000313" key="1">
    <source>
        <dbReference type="EMBL" id="AWN37867.1"/>
    </source>
</evidence>
<dbReference type="RefSeq" id="WP_109953025.1">
    <property type="nucleotide sequence ID" value="NZ_CP029551.1"/>
</dbReference>
<protein>
    <submittedName>
        <fullName evidence="1">Uncharacterized protein</fullName>
    </submittedName>
</protein>
<keyword evidence="2" id="KW-1185">Reference proteome</keyword>